<dbReference type="HOGENOM" id="CLU_2102815_0_0_1"/>
<feature type="non-terminal residue" evidence="3">
    <location>
        <position position="116"/>
    </location>
</feature>
<feature type="signal peptide" evidence="2">
    <location>
        <begin position="1"/>
        <end position="21"/>
    </location>
</feature>
<sequence>MLFRAVLVPFTAVILAGSALALPTGVQYSSGGGMIKNRDNGSSGSMQGGHGPMNMSDPSSGMGNSTTFPHPNGPGPMNSTMPSSMHNGHKNMTMPLANSTVPMNMTDPSSMSPANS</sequence>
<gene>
    <name evidence="3" type="ORF">SERLA73DRAFT_147759</name>
</gene>
<protein>
    <submittedName>
        <fullName evidence="3">Uncharacterized protein</fullName>
    </submittedName>
</protein>
<evidence type="ECO:0000256" key="2">
    <source>
        <dbReference type="SAM" id="SignalP"/>
    </source>
</evidence>
<dbReference type="InParanoid" id="F8QHZ0"/>
<evidence type="ECO:0000313" key="3">
    <source>
        <dbReference type="EMBL" id="EGN92099.1"/>
    </source>
</evidence>
<evidence type="ECO:0000313" key="4">
    <source>
        <dbReference type="Proteomes" id="UP000008063"/>
    </source>
</evidence>
<name>F8QHZ0_SERL3</name>
<reference evidence="4" key="1">
    <citation type="journal article" date="2011" name="Science">
        <title>The plant cell wall-decomposing machinery underlies the functional diversity of forest fungi.</title>
        <authorList>
            <person name="Eastwood D.C."/>
            <person name="Floudas D."/>
            <person name="Binder M."/>
            <person name="Majcherczyk A."/>
            <person name="Schneider P."/>
            <person name="Aerts A."/>
            <person name="Asiegbu F.O."/>
            <person name="Baker S.E."/>
            <person name="Barry K."/>
            <person name="Bendiksby M."/>
            <person name="Blumentritt M."/>
            <person name="Coutinho P.M."/>
            <person name="Cullen D."/>
            <person name="de Vries R.P."/>
            <person name="Gathman A."/>
            <person name="Goodell B."/>
            <person name="Henrissat B."/>
            <person name="Ihrmark K."/>
            <person name="Kauserud H."/>
            <person name="Kohler A."/>
            <person name="LaButti K."/>
            <person name="Lapidus A."/>
            <person name="Lavin J.L."/>
            <person name="Lee Y.-H."/>
            <person name="Lindquist E."/>
            <person name="Lilly W."/>
            <person name="Lucas S."/>
            <person name="Morin E."/>
            <person name="Murat C."/>
            <person name="Oguiza J.A."/>
            <person name="Park J."/>
            <person name="Pisabarro A.G."/>
            <person name="Riley R."/>
            <person name="Rosling A."/>
            <person name="Salamov A."/>
            <person name="Schmidt O."/>
            <person name="Schmutz J."/>
            <person name="Skrede I."/>
            <person name="Stenlid J."/>
            <person name="Wiebenga A."/>
            <person name="Xie X."/>
            <person name="Kuees U."/>
            <person name="Hibbett D.S."/>
            <person name="Hoffmeister D."/>
            <person name="Hoegberg N."/>
            <person name="Martin F."/>
            <person name="Grigoriev I.V."/>
            <person name="Watkinson S.C."/>
        </authorList>
    </citation>
    <scope>NUCLEOTIDE SEQUENCE [LARGE SCALE GENOMIC DNA]</scope>
    <source>
        <strain evidence="4">strain S7.3</strain>
    </source>
</reference>
<feature type="compositionally biased region" description="Polar residues" evidence="1">
    <location>
        <begin position="77"/>
        <end position="86"/>
    </location>
</feature>
<evidence type="ECO:0000256" key="1">
    <source>
        <dbReference type="SAM" id="MobiDB-lite"/>
    </source>
</evidence>
<feature type="compositionally biased region" description="Polar residues" evidence="1">
    <location>
        <begin position="56"/>
        <end position="69"/>
    </location>
</feature>
<keyword evidence="4" id="KW-1185">Reference proteome</keyword>
<proteinExistence type="predicted"/>
<feature type="region of interest" description="Disordered" evidence="1">
    <location>
        <begin position="33"/>
        <end position="116"/>
    </location>
</feature>
<dbReference type="Proteomes" id="UP000008063">
    <property type="component" value="Unassembled WGS sequence"/>
</dbReference>
<feature type="chain" id="PRO_5003377369" evidence="2">
    <location>
        <begin position="22"/>
        <end position="116"/>
    </location>
</feature>
<dbReference type="AlphaFoldDB" id="F8QHZ0"/>
<dbReference type="EMBL" id="GL945515">
    <property type="protein sequence ID" value="EGN92099.1"/>
    <property type="molecule type" value="Genomic_DNA"/>
</dbReference>
<keyword evidence="2" id="KW-0732">Signal</keyword>
<organism evidence="4">
    <name type="scientific">Serpula lacrymans var. lacrymans (strain S7.3)</name>
    <name type="common">Dry rot fungus</name>
    <dbReference type="NCBI Taxonomy" id="936435"/>
    <lineage>
        <taxon>Eukaryota</taxon>
        <taxon>Fungi</taxon>
        <taxon>Dikarya</taxon>
        <taxon>Basidiomycota</taxon>
        <taxon>Agaricomycotina</taxon>
        <taxon>Agaricomycetes</taxon>
        <taxon>Agaricomycetidae</taxon>
        <taxon>Boletales</taxon>
        <taxon>Coniophorineae</taxon>
        <taxon>Serpulaceae</taxon>
        <taxon>Serpula</taxon>
    </lineage>
</organism>
<feature type="compositionally biased region" description="Polar residues" evidence="1">
    <location>
        <begin position="96"/>
        <end position="116"/>
    </location>
</feature>
<accession>F8QHZ0</accession>